<dbReference type="InterPro" id="IPR050388">
    <property type="entry name" value="ABC_Ni/Peptide_Import"/>
</dbReference>
<evidence type="ECO:0000256" key="6">
    <source>
        <dbReference type="ARBA" id="ARBA00022840"/>
    </source>
</evidence>
<evidence type="ECO:0000256" key="5">
    <source>
        <dbReference type="ARBA" id="ARBA00022741"/>
    </source>
</evidence>
<dbReference type="InterPro" id="IPR003593">
    <property type="entry name" value="AAA+_ATPase"/>
</dbReference>
<dbReference type="InterPro" id="IPR017871">
    <property type="entry name" value="ABC_transporter-like_CS"/>
</dbReference>
<dbReference type="InterPro" id="IPR003439">
    <property type="entry name" value="ABC_transporter-like_ATP-bd"/>
</dbReference>
<keyword evidence="10" id="KW-1185">Reference proteome</keyword>
<evidence type="ECO:0000313" key="10">
    <source>
        <dbReference type="Proteomes" id="UP001597211"/>
    </source>
</evidence>
<proteinExistence type="inferred from homology"/>
<dbReference type="PANTHER" id="PTHR43297">
    <property type="entry name" value="OLIGOPEPTIDE TRANSPORT ATP-BINDING PROTEIN APPD"/>
    <property type="match status" value="1"/>
</dbReference>
<dbReference type="PANTHER" id="PTHR43297:SF9">
    <property type="entry name" value="ABC TRANSPORTER ATP-BINDING PROTEIN"/>
    <property type="match status" value="1"/>
</dbReference>
<accession>A0ABW3S9L3</accession>
<evidence type="ECO:0000256" key="2">
    <source>
        <dbReference type="ARBA" id="ARBA00005417"/>
    </source>
</evidence>
<organism evidence="9 10">
    <name type="scientific">Paenibacillus timonensis</name>
    <dbReference type="NCBI Taxonomy" id="225915"/>
    <lineage>
        <taxon>Bacteria</taxon>
        <taxon>Bacillati</taxon>
        <taxon>Bacillota</taxon>
        <taxon>Bacilli</taxon>
        <taxon>Bacillales</taxon>
        <taxon>Paenibacillaceae</taxon>
        <taxon>Paenibacillus</taxon>
    </lineage>
</organism>
<dbReference type="SUPFAM" id="SSF52540">
    <property type="entry name" value="P-loop containing nucleoside triphosphate hydrolases"/>
    <property type="match status" value="1"/>
</dbReference>
<gene>
    <name evidence="9" type="ORF">ACFQ2Z_07355</name>
</gene>
<keyword evidence="6 9" id="KW-0067">ATP-binding</keyword>
<dbReference type="Pfam" id="PF00005">
    <property type="entry name" value="ABC_tran"/>
    <property type="match status" value="1"/>
</dbReference>
<dbReference type="Gene3D" id="3.40.50.300">
    <property type="entry name" value="P-loop containing nucleotide triphosphate hydrolases"/>
    <property type="match status" value="1"/>
</dbReference>
<dbReference type="Proteomes" id="UP001597211">
    <property type="component" value="Unassembled WGS sequence"/>
</dbReference>
<keyword evidence="5" id="KW-0547">Nucleotide-binding</keyword>
<comment type="similarity">
    <text evidence="2">Belongs to the ABC transporter superfamily.</text>
</comment>
<keyword evidence="7" id="KW-0472">Membrane</keyword>
<dbReference type="InterPro" id="IPR013563">
    <property type="entry name" value="Oligopep_ABC_C"/>
</dbReference>
<keyword evidence="3" id="KW-0813">Transport</keyword>
<name>A0ABW3S9L3_9BACL</name>
<dbReference type="InterPro" id="IPR027417">
    <property type="entry name" value="P-loop_NTPase"/>
</dbReference>
<protein>
    <submittedName>
        <fullName evidence="9">ABC transporter ATP-binding protein</fullName>
    </submittedName>
</protein>
<feature type="domain" description="ABC transporter" evidence="8">
    <location>
        <begin position="6"/>
        <end position="256"/>
    </location>
</feature>
<dbReference type="Pfam" id="PF08352">
    <property type="entry name" value="oligo_HPY"/>
    <property type="match status" value="1"/>
</dbReference>
<sequence>MSEPLLHIDNLHVKFARSEDEVYAVNGVSFSIHENETLGIVGESGSGKSVTLMSSLGLIRENGKITSGTAKFQGRDLLKLRPKQLEDIRGRDIGVIFQDPMTSLNPVMRIGDQIMEAMLTHQYAGRKEAYERTLQLLNEMGIPDPKSRFNNYPHEFSGGMRQRIMISIALACEPQLLIADEPTTALDVTVQMQILALMQELRRKRGMSVVMVTHDFGVATNFCDKIIVMYGGQIMEVAKTDHFIRRTAHPYSIGLKRSIIEVGHKGQEILPIPGAAKALTEPPSGCPFAERCSFATDRCLHEVPKLRDFGEDHQIACHHAEEVVSLA</sequence>
<evidence type="ECO:0000256" key="4">
    <source>
        <dbReference type="ARBA" id="ARBA00022475"/>
    </source>
</evidence>
<evidence type="ECO:0000256" key="3">
    <source>
        <dbReference type="ARBA" id="ARBA00022448"/>
    </source>
</evidence>
<dbReference type="NCBIfam" id="TIGR01727">
    <property type="entry name" value="oligo_HPY"/>
    <property type="match status" value="1"/>
</dbReference>
<evidence type="ECO:0000256" key="1">
    <source>
        <dbReference type="ARBA" id="ARBA00004202"/>
    </source>
</evidence>
<dbReference type="PROSITE" id="PS50893">
    <property type="entry name" value="ABC_TRANSPORTER_2"/>
    <property type="match status" value="1"/>
</dbReference>
<dbReference type="RefSeq" id="WP_240268562.1">
    <property type="nucleotide sequence ID" value="NZ_JAKSXN010000013.1"/>
</dbReference>
<keyword evidence="4" id="KW-1003">Cell membrane</keyword>
<comment type="caution">
    <text evidence="9">The sequence shown here is derived from an EMBL/GenBank/DDBJ whole genome shotgun (WGS) entry which is preliminary data.</text>
</comment>
<evidence type="ECO:0000313" key="9">
    <source>
        <dbReference type="EMBL" id="MFD1181170.1"/>
    </source>
</evidence>
<dbReference type="CDD" id="cd03257">
    <property type="entry name" value="ABC_NikE_OppD_transporters"/>
    <property type="match status" value="1"/>
</dbReference>
<reference evidence="10" key="1">
    <citation type="journal article" date="2019" name="Int. J. Syst. Evol. Microbiol.">
        <title>The Global Catalogue of Microorganisms (GCM) 10K type strain sequencing project: providing services to taxonomists for standard genome sequencing and annotation.</title>
        <authorList>
            <consortium name="The Broad Institute Genomics Platform"/>
            <consortium name="The Broad Institute Genome Sequencing Center for Infectious Disease"/>
            <person name="Wu L."/>
            <person name="Ma J."/>
        </authorList>
    </citation>
    <scope>NUCLEOTIDE SEQUENCE [LARGE SCALE GENOMIC DNA]</scope>
    <source>
        <strain evidence="10">CCUG 48216</strain>
    </source>
</reference>
<evidence type="ECO:0000259" key="8">
    <source>
        <dbReference type="PROSITE" id="PS50893"/>
    </source>
</evidence>
<dbReference type="GO" id="GO:0005524">
    <property type="term" value="F:ATP binding"/>
    <property type="evidence" value="ECO:0007669"/>
    <property type="project" value="UniProtKB-KW"/>
</dbReference>
<evidence type="ECO:0000256" key="7">
    <source>
        <dbReference type="ARBA" id="ARBA00023136"/>
    </source>
</evidence>
<dbReference type="EMBL" id="JBHTKZ010000009">
    <property type="protein sequence ID" value="MFD1181170.1"/>
    <property type="molecule type" value="Genomic_DNA"/>
</dbReference>
<comment type="subcellular location">
    <subcellularLocation>
        <location evidence="1">Cell membrane</location>
        <topology evidence="1">Peripheral membrane protein</topology>
    </subcellularLocation>
</comment>
<dbReference type="SMART" id="SM00382">
    <property type="entry name" value="AAA"/>
    <property type="match status" value="1"/>
</dbReference>
<dbReference type="PROSITE" id="PS00211">
    <property type="entry name" value="ABC_TRANSPORTER_1"/>
    <property type="match status" value="1"/>
</dbReference>